<keyword evidence="1" id="KW-0472">Membrane</keyword>
<feature type="transmembrane region" description="Helical" evidence="1">
    <location>
        <begin position="123"/>
        <end position="141"/>
    </location>
</feature>
<dbReference type="InterPro" id="IPR025403">
    <property type="entry name" value="TgpA-like_C"/>
</dbReference>
<keyword evidence="2" id="KW-0732">Signal</keyword>
<reference evidence="5" key="1">
    <citation type="journal article" date="2019" name="Int. J. Syst. Evol. Microbiol.">
        <title>The Global Catalogue of Microorganisms (GCM) 10K type strain sequencing project: providing services to taxonomists for standard genome sequencing and annotation.</title>
        <authorList>
            <consortium name="The Broad Institute Genomics Platform"/>
            <consortium name="The Broad Institute Genome Sequencing Center for Infectious Disease"/>
            <person name="Wu L."/>
            <person name="Ma J."/>
        </authorList>
    </citation>
    <scope>NUCLEOTIDE SEQUENCE [LARGE SCALE GENOMIC DNA]</scope>
    <source>
        <strain evidence="5">CGMCC 1.12990</strain>
    </source>
</reference>
<dbReference type="RefSeq" id="WP_188559174.1">
    <property type="nucleotide sequence ID" value="NZ_BMGS01000010.1"/>
</dbReference>
<organism evidence="4 5">
    <name type="scientific">Hymenobacter glacieicola</name>
    <dbReference type="NCBI Taxonomy" id="1562124"/>
    <lineage>
        <taxon>Bacteria</taxon>
        <taxon>Pseudomonadati</taxon>
        <taxon>Bacteroidota</taxon>
        <taxon>Cytophagia</taxon>
        <taxon>Cytophagales</taxon>
        <taxon>Hymenobacteraceae</taxon>
        <taxon>Hymenobacter</taxon>
    </lineage>
</organism>
<keyword evidence="1" id="KW-0812">Transmembrane</keyword>
<dbReference type="Proteomes" id="UP000601361">
    <property type="component" value="Unassembled WGS sequence"/>
</dbReference>
<gene>
    <name evidence="4" type="ORF">GCM10011378_35150</name>
</gene>
<feature type="signal peptide" evidence="2">
    <location>
        <begin position="1"/>
        <end position="25"/>
    </location>
</feature>
<protein>
    <recommendedName>
        <fullName evidence="3">Protein-glutamine gamma-glutamyltransferase-like C-terminal domain-containing protein</fullName>
    </recommendedName>
</protein>
<evidence type="ECO:0000256" key="1">
    <source>
        <dbReference type="SAM" id="Phobius"/>
    </source>
</evidence>
<accession>A0ABQ1X3Q1</accession>
<evidence type="ECO:0000313" key="5">
    <source>
        <dbReference type="Proteomes" id="UP000601361"/>
    </source>
</evidence>
<keyword evidence="1" id="KW-1133">Transmembrane helix</keyword>
<comment type="caution">
    <text evidence="4">The sequence shown here is derived from an EMBL/GenBank/DDBJ whole genome shotgun (WGS) entry which is preliminary data.</text>
</comment>
<feature type="domain" description="Protein-glutamine gamma-glutamyltransferase-like C-terminal" evidence="3">
    <location>
        <begin position="193"/>
        <end position="258"/>
    </location>
</feature>
<name>A0ABQ1X3Q1_9BACT</name>
<evidence type="ECO:0000259" key="3">
    <source>
        <dbReference type="Pfam" id="PF13559"/>
    </source>
</evidence>
<keyword evidence="5" id="KW-1185">Reference proteome</keyword>
<evidence type="ECO:0000313" key="4">
    <source>
        <dbReference type="EMBL" id="GGG55918.1"/>
    </source>
</evidence>
<evidence type="ECO:0000256" key="2">
    <source>
        <dbReference type="SAM" id="SignalP"/>
    </source>
</evidence>
<dbReference type="EMBL" id="BMGS01000010">
    <property type="protein sequence ID" value="GGG55918.1"/>
    <property type="molecule type" value="Genomic_DNA"/>
</dbReference>
<feature type="chain" id="PRO_5045041432" description="Protein-glutamine gamma-glutamyltransferase-like C-terminal domain-containing protein" evidence="2">
    <location>
        <begin position="26"/>
        <end position="271"/>
    </location>
</feature>
<proteinExistence type="predicted"/>
<sequence>MGLRRSSSALLAGLLLAGMVGAARASQPPKPVLAPPPPDTLATAAARSSFVTLPADTRPVGPVRVPQAARLRQLRGQREFQYAEPETPEPGSGSSLWSRFWWRLVQWFLGLFSGPGYEHGGRYVVYALFGAAFLYVVLRLLRLDLTGLFRRPGKVVALPYDTAGEQIHGVDFEGALAEAEATGNYRLAVRLGYLLSLRHLTERGLIRWQPDKTNHDYLRELRDTPWFTEFQELTRQFEYVWYGEALLTAPAYPALRQARQEFIRHLTRAAA</sequence>
<dbReference type="Pfam" id="PF13559">
    <property type="entry name" value="DUF4129"/>
    <property type="match status" value="1"/>
</dbReference>